<feature type="region of interest" description="Disordered" evidence="2">
    <location>
        <begin position="305"/>
        <end position="331"/>
    </location>
</feature>
<feature type="region of interest" description="Disordered" evidence="2">
    <location>
        <begin position="369"/>
        <end position="400"/>
    </location>
</feature>
<dbReference type="PANTHER" id="PTHR11138:SF5">
    <property type="entry name" value="METHIONYL-TRNA FORMYLTRANSFERASE, MITOCHONDRIAL"/>
    <property type="match status" value="1"/>
</dbReference>
<proteinExistence type="predicted"/>
<accession>A0A9P0AG62</accession>
<dbReference type="PANTHER" id="PTHR11138">
    <property type="entry name" value="METHIONYL-TRNA FORMYLTRANSFERASE"/>
    <property type="match status" value="1"/>
</dbReference>
<dbReference type="Proteomes" id="UP001152759">
    <property type="component" value="Chromosome 5"/>
</dbReference>
<dbReference type="SUPFAM" id="SSF53328">
    <property type="entry name" value="Formyltransferase"/>
    <property type="match status" value="1"/>
</dbReference>
<feature type="compositionally biased region" description="Basic residues" evidence="2">
    <location>
        <begin position="376"/>
        <end position="390"/>
    </location>
</feature>
<feature type="domain" description="Formyl transferase N-terminal" evidence="4">
    <location>
        <begin position="97"/>
        <end position="217"/>
    </location>
</feature>
<dbReference type="InterPro" id="IPR002376">
    <property type="entry name" value="Formyl_transf_N"/>
</dbReference>
<keyword evidence="3" id="KW-0732">Signal</keyword>
<dbReference type="EMBL" id="OU963866">
    <property type="protein sequence ID" value="CAH0390871.1"/>
    <property type="molecule type" value="Genomic_DNA"/>
</dbReference>
<evidence type="ECO:0000313" key="5">
    <source>
        <dbReference type="EMBL" id="CAH0390871.1"/>
    </source>
</evidence>
<reference evidence="5" key="1">
    <citation type="submission" date="2021-12" db="EMBL/GenBank/DDBJ databases">
        <authorList>
            <person name="King R."/>
        </authorList>
    </citation>
    <scope>NUCLEOTIDE SEQUENCE</scope>
</reference>
<protein>
    <recommendedName>
        <fullName evidence="1">methionyl-tRNA formyltransferase</fullName>
        <ecNumber evidence="1">2.1.2.9</ecNumber>
    </recommendedName>
</protein>
<dbReference type="InterPro" id="IPR041711">
    <property type="entry name" value="Met-tRNA-FMT_N"/>
</dbReference>
<gene>
    <name evidence="5" type="ORF">BEMITA_LOCUS9556</name>
</gene>
<evidence type="ECO:0000259" key="4">
    <source>
        <dbReference type="Pfam" id="PF00551"/>
    </source>
</evidence>
<organism evidence="5 6">
    <name type="scientific">Bemisia tabaci</name>
    <name type="common">Sweetpotato whitefly</name>
    <name type="synonym">Aleurodes tabaci</name>
    <dbReference type="NCBI Taxonomy" id="7038"/>
    <lineage>
        <taxon>Eukaryota</taxon>
        <taxon>Metazoa</taxon>
        <taxon>Ecdysozoa</taxon>
        <taxon>Arthropoda</taxon>
        <taxon>Hexapoda</taxon>
        <taxon>Insecta</taxon>
        <taxon>Pterygota</taxon>
        <taxon>Neoptera</taxon>
        <taxon>Paraneoptera</taxon>
        <taxon>Hemiptera</taxon>
        <taxon>Sternorrhyncha</taxon>
        <taxon>Aleyrodoidea</taxon>
        <taxon>Aleyrodidae</taxon>
        <taxon>Aleyrodinae</taxon>
        <taxon>Bemisia</taxon>
    </lineage>
</organism>
<dbReference type="CDD" id="cd08646">
    <property type="entry name" value="FMT_core_Met-tRNA-FMT_N"/>
    <property type="match status" value="1"/>
</dbReference>
<evidence type="ECO:0000313" key="6">
    <source>
        <dbReference type="Proteomes" id="UP001152759"/>
    </source>
</evidence>
<dbReference type="EC" id="2.1.2.9" evidence="1"/>
<dbReference type="InterPro" id="IPR036477">
    <property type="entry name" value="Formyl_transf_N_sf"/>
</dbReference>
<name>A0A9P0AG62_BEMTA</name>
<dbReference type="Pfam" id="PF00551">
    <property type="entry name" value="Formyl_trans_N"/>
    <property type="match status" value="1"/>
</dbReference>
<feature type="chain" id="PRO_5040129481" description="methionyl-tRNA formyltransferase" evidence="3">
    <location>
        <begin position="29"/>
        <end position="545"/>
    </location>
</feature>
<dbReference type="GO" id="GO:0004479">
    <property type="term" value="F:methionyl-tRNA formyltransferase activity"/>
    <property type="evidence" value="ECO:0007669"/>
    <property type="project" value="UniProtKB-EC"/>
</dbReference>
<dbReference type="GO" id="GO:0005739">
    <property type="term" value="C:mitochondrion"/>
    <property type="evidence" value="ECO:0007669"/>
    <property type="project" value="TreeGrafter"/>
</dbReference>
<keyword evidence="6" id="KW-1185">Reference proteome</keyword>
<sequence>MIISLDGFLVLKISLCLFCLLVFDGAVSQSLNATTVKGPPWRILFFGSDDFSLRTLSALTDEFKQSKKLISKLDLMFIDDEDVVWKYAYEHRINRIAYPPEFPTELRDKYDVGIVVSFGEILQDDLIPEFPLGILESHPSLLPRWRGETPIPHAIMHGDKETGVTIIKMKPLDGDHEGFDAGDIVKQMRTQIGPNEFAPELHNRLADESANLVMDVIKNLPKIVQKPKPQETENVTFAPLLQQEMSWVVWKNWTAEQIYNRHRALSHVWPVATIWKCFVVKFHNFTVVPAAEAIGLDTIVANTKPPTSTPKMEEEPHNLQANPGNLRNPDEAPGEFLDMEAEFNLDDTLGRILEPEARSEHLHVLQVKMGQQGTGYRRKPKRITTRRPRGRPTTTPSESDEELFGAVDLEAAQLPNVTDTHETPKQAWQRWVKKVYQPPTTLDPRNIPPETWLKPGLVLFDRSVQALRVMCLGGGQLLVPSVSVSRRKTMDALSFHNGFLSRTKPYYRVFSEYGHFKGEDSTRPPWDIVTRRPMRKGRGRGRARG</sequence>
<evidence type="ECO:0000256" key="3">
    <source>
        <dbReference type="SAM" id="SignalP"/>
    </source>
</evidence>
<evidence type="ECO:0000256" key="2">
    <source>
        <dbReference type="SAM" id="MobiDB-lite"/>
    </source>
</evidence>
<feature type="signal peptide" evidence="3">
    <location>
        <begin position="1"/>
        <end position="28"/>
    </location>
</feature>
<evidence type="ECO:0000256" key="1">
    <source>
        <dbReference type="ARBA" id="ARBA00012261"/>
    </source>
</evidence>
<dbReference type="Gene3D" id="3.40.50.12230">
    <property type="match status" value="1"/>
</dbReference>
<dbReference type="KEGG" id="btab:109032624"/>
<dbReference type="AlphaFoldDB" id="A0A9P0AG62"/>